<reference evidence="1 2" key="1">
    <citation type="journal article" date="2016" name="Genome Announc.">
        <title>Draft Genome Sequence of the Thermotolerant Cyanobacterium Desertifilum sp. IPPAS B-1220.</title>
        <authorList>
            <person name="Mironov K.S."/>
            <person name="Sinetova M.A."/>
            <person name="Bolatkhan K."/>
            <person name="Zayadan B.K."/>
            <person name="Ustinova V.V."/>
            <person name="Kupriyanova E.V."/>
            <person name="Skrypnik A.N."/>
            <person name="Gogoleva N.E."/>
            <person name="Gogolev Y.V."/>
            <person name="Los D.A."/>
        </authorList>
    </citation>
    <scope>NUCLEOTIDE SEQUENCE [LARGE SCALE GENOMIC DNA]</scope>
    <source>
        <strain evidence="1 2">IPPAS B-1220</strain>
    </source>
</reference>
<evidence type="ECO:0000313" key="1">
    <source>
        <dbReference type="EMBL" id="XPM65108.1"/>
    </source>
</evidence>
<name>A0ACD5GVV6_9CYAN</name>
<protein>
    <submittedName>
        <fullName evidence="1">Type I-D CRISPR-associated protein Cas10d/Csc3</fullName>
    </submittedName>
</protein>
<proteinExistence type="predicted"/>
<organism evidence="1 2">
    <name type="scientific">Desertifilum tharense IPPAS B-1220</name>
    <dbReference type="NCBI Taxonomy" id="1781255"/>
    <lineage>
        <taxon>Bacteria</taxon>
        <taxon>Bacillati</taxon>
        <taxon>Cyanobacteriota</taxon>
        <taxon>Cyanophyceae</taxon>
        <taxon>Desertifilales</taxon>
        <taxon>Desertifilaceae</taxon>
        <taxon>Desertifilum</taxon>
    </lineage>
</organism>
<evidence type="ECO:0000313" key="2">
    <source>
        <dbReference type="Proteomes" id="UP000095472"/>
    </source>
</evidence>
<dbReference type="EMBL" id="CP182909">
    <property type="protein sequence ID" value="XPM65108.1"/>
    <property type="molecule type" value="Genomic_DNA"/>
</dbReference>
<dbReference type="Proteomes" id="UP000095472">
    <property type="component" value="Chromosome"/>
</dbReference>
<gene>
    <name evidence="1" type="primary">cas10d</name>
    <name evidence="1" type="ORF">BH720_004595</name>
</gene>
<keyword evidence="2" id="KW-1185">Reference proteome</keyword>
<sequence length="246" mass="28505">MNALSAAYCIHLEVNRKKDGNPDWGKLSDLARDLETSPLYVFHYLSKLVRKLDWDTAPIAKIQLYQYFYSCFDPKGKAMNQLRELTQLYRRFYRAKSQFAKPNAVLKPIDEAADVILKVDKALANDTQSLTDVVAARIAKLMTNVRRKTAEGKPTFTLVDGKWKPALNSEEERQAVYEFAKYFVEVIFAETFKGDRARLAGMQLNLIRDTCDYLYRLEEDREWRDRKAKGIEVVEEEDAENDESNP</sequence>
<accession>A0ACD5GVV6</accession>